<feature type="signal peptide" evidence="1">
    <location>
        <begin position="1"/>
        <end position="30"/>
    </location>
</feature>
<accession>A0A1U7CRE2</accession>
<keyword evidence="1" id="KW-0732">Signal</keyword>
<dbReference type="EMBL" id="CP019082">
    <property type="protein sequence ID" value="APW61514.1"/>
    <property type="molecule type" value="Genomic_DNA"/>
</dbReference>
<dbReference type="OrthoDB" id="164406at2"/>
<evidence type="ECO:0000256" key="1">
    <source>
        <dbReference type="SAM" id="SignalP"/>
    </source>
</evidence>
<evidence type="ECO:0000313" key="2">
    <source>
        <dbReference type="EMBL" id="APW61514.1"/>
    </source>
</evidence>
<reference evidence="3" key="1">
    <citation type="submission" date="2016-12" db="EMBL/GenBank/DDBJ databases">
        <title>Comparative genomics of four Isosphaeraceae planctomycetes: a common pool of plasmids and glycoside hydrolase genes.</title>
        <authorList>
            <person name="Ivanova A."/>
        </authorList>
    </citation>
    <scope>NUCLEOTIDE SEQUENCE [LARGE SCALE GENOMIC DNA]</scope>
    <source>
        <strain evidence="3">PX4</strain>
    </source>
</reference>
<protein>
    <submittedName>
        <fullName evidence="2">Uncharacterized protein</fullName>
    </submittedName>
</protein>
<dbReference type="AlphaFoldDB" id="A0A1U7CRE2"/>
<name>A0A1U7CRE2_9BACT</name>
<dbReference type="KEGG" id="pbor:BSF38_03030"/>
<keyword evidence="3" id="KW-1185">Reference proteome</keyword>
<gene>
    <name evidence="2" type="ORF">BSF38_03030</name>
</gene>
<feature type="chain" id="PRO_5012685244" evidence="1">
    <location>
        <begin position="31"/>
        <end position="229"/>
    </location>
</feature>
<evidence type="ECO:0000313" key="3">
    <source>
        <dbReference type="Proteomes" id="UP000186309"/>
    </source>
</evidence>
<dbReference type="Proteomes" id="UP000186309">
    <property type="component" value="Chromosome"/>
</dbReference>
<proteinExistence type="predicted"/>
<sequence length="229" mass="25700">MMQPTFRASGLLKSVPALLLATLFLPCADAARGSEEPKKPARPAGRKLTHEETLRWIAEHKAWRLARKTKPIWARPVAPEEVGKEFETADHVKEVAREGAWLCVGVAGEPWFQSLEKIEAKYEHSGEKAKKFDFDKEPREYQSYKPKAATRNWVAQVKGDGIEGFTIRPGYDPDLPLYSPAGGYVVRDDVTDPYKTPAEDAWLVQQPLFESTYELVPEPSEQSPAPAPK</sequence>
<organism evidence="2 3">
    <name type="scientific">Paludisphaera borealis</name>
    <dbReference type="NCBI Taxonomy" id="1387353"/>
    <lineage>
        <taxon>Bacteria</taxon>
        <taxon>Pseudomonadati</taxon>
        <taxon>Planctomycetota</taxon>
        <taxon>Planctomycetia</taxon>
        <taxon>Isosphaerales</taxon>
        <taxon>Isosphaeraceae</taxon>
        <taxon>Paludisphaera</taxon>
    </lineage>
</organism>
<dbReference type="RefSeq" id="WP_145952145.1">
    <property type="nucleotide sequence ID" value="NZ_CP019082.1"/>
</dbReference>